<feature type="region of interest" description="Disordered" evidence="1">
    <location>
        <begin position="235"/>
        <end position="276"/>
    </location>
</feature>
<evidence type="ECO:0000313" key="3">
    <source>
        <dbReference type="Proteomes" id="UP001055172"/>
    </source>
</evidence>
<dbReference type="InterPro" id="IPR012535">
    <property type="entry name" value="Cell_div_Cdc14"/>
</dbReference>
<feature type="region of interest" description="Disordered" evidence="1">
    <location>
        <begin position="41"/>
        <end position="62"/>
    </location>
</feature>
<reference evidence="2 3" key="1">
    <citation type="submission" date="2021-07" db="EMBL/GenBank/DDBJ databases">
        <title>Genome data of Colletotrichum spaethianum.</title>
        <authorList>
            <person name="Utami Y.D."/>
            <person name="Hiruma K."/>
        </authorList>
    </citation>
    <scope>NUCLEOTIDE SEQUENCE [LARGE SCALE GENOMIC DNA]</scope>
    <source>
        <strain evidence="2 3">MAFF 242679</strain>
    </source>
</reference>
<dbReference type="PANTHER" id="PTHR34065:SF1">
    <property type="entry name" value="CELL DIVISION CONTROL PROTEIN 14"/>
    <property type="match status" value="1"/>
</dbReference>
<evidence type="ECO:0000256" key="1">
    <source>
        <dbReference type="SAM" id="MobiDB-lite"/>
    </source>
</evidence>
<keyword evidence="3" id="KW-1185">Reference proteome</keyword>
<dbReference type="PANTHER" id="PTHR34065">
    <property type="entry name" value="CELL DIVISION CONTROL PROTEIN 14"/>
    <property type="match status" value="1"/>
</dbReference>
<keyword evidence="2" id="KW-0132">Cell division</keyword>
<organism evidence="2 3">
    <name type="scientific">Colletotrichum liriopes</name>
    <dbReference type="NCBI Taxonomy" id="708192"/>
    <lineage>
        <taxon>Eukaryota</taxon>
        <taxon>Fungi</taxon>
        <taxon>Dikarya</taxon>
        <taxon>Ascomycota</taxon>
        <taxon>Pezizomycotina</taxon>
        <taxon>Sordariomycetes</taxon>
        <taxon>Hypocreomycetidae</taxon>
        <taxon>Glomerellales</taxon>
        <taxon>Glomerellaceae</taxon>
        <taxon>Colletotrichum</taxon>
        <taxon>Colletotrichum spaethianum species complex</taxon>
    </lineage>
</organism>
<dbReference type="GO" id="GO:0051301">
    <property type="term" value="P:cell division"/>
    <property type="evidence" value="ECO:0007669"/>
    <property type="project" value="UniProtKB-KW"/>
</dbReference>
<dbReference type="Pfam" id="PF08045">
    <property type="entry name" value="CDC14"/>
    <property type="match status" value="2"/>
</dbReference>
<proteinExistence type="predicted"/>
<dbReference type="EMBL" id="BPPX01000017">
    <property type="protein sequence ID" value="GJC85151.1"/>
    <property type="molecule type" value="Genomic_DNA"/>
</dbReference>
<keyword evidence="2" id="KW-0131">Cell cycle</keyword>
<dbReference type="Proteomes" id="UP001055172">
    <property type="component" value="Unassembled WGS sequence"/>
</dbReference>
<gene>
    <name evidence="2" type="ORF">ColLi_07989</name>
</gene>
<comment type="caution">
    <text evidence="2">The sequence shown here is derived from an EMBL/GenBank/DDBJ whole genome shotgun (WGS) entry which is preliminary data.</text>
</comment>
<sequence>MENLLSLAFDGLSSYDGPKIRKGLRQVEGLLAQICLSSPAKAKSPTAGDEAPRASGGKSLTDLSDDPAFREFFKLQEGFEWNVALRLINTLDRLMGKGTDGQNDLLILSSLDLIQGVLLLHPPSKALFSREQNMNVRARLTSDSPLRLSQVLTSTLQLLLDLLEPVNCPAIQSATLLTLVTALIDTPTNTRTFEALDGLLTVTSLFKSRSTAREVKLKLVEFLYFYLMPEVPSPPEPTPSKLAGALGGAASTPTTDASHTRSRAGSESADTLTTEEKQELLGRHLSNVEDLVRDLRTCTPFGGVVC</sequence>
<protein>
    <submittedName>
        <fullName evidence="2">Cell division control protein 14</fullName>
    </submittedName>
</protein>
<evidence type="ECO:0000313" key="2">
    <source>
        <dbReference type="EMBL" id="GJC85151.1"/>
    </source>
</evidence>
<name>A0AA37LUX2_9PEZI</name>
<feature type="compositionally biased region" description="Polar residues" evidence="1">
    <location>
        <begin position="251"/>
        <end position="272"/>
    </location>
</feature>
<dbReference type="AlphaFoldDB" id="A0AA37LUX2"/>
<feature type="compositionally biased region" description="Low complexity" evidence="1">
    <location>
        <begin position="239"/>
        <end position="250"/>
    </location>
</feature>
<accession>A0AA37LUX2</accession>